<proteinExistence type="predicted"/>
<accession>A0A1N6NK47</accession>
<dbReference type="OrthoDB" id="6007799at2"/>
<dbReference type="EMBL" id="FTLW01000001">
    <property type="protein sequence ID" value="SIP92366.1"/>
    <property type="molecule type" value="Genomic_DNA"/>
</dbReference>
<sequence>MLRLHADSYIAEPEYLRLDYMSALRSIALTSLLLLPVSAGAVAQANTVQAPVALESTTTLAPYVMRPFSGTYQVFRGEKPLGQATMRLVNTGGARWRIDLNIVGTQGLAGAAGVNIQQSTVFDTSGDQYRPISQSTVRHALFATRKTVGTYNWSSKQASWSGDVKKSRRGRVIPLQPGDMSGLLINLAVMRDAKPGASLQYRFVDDSRMRVQSYAVAPATENITIGDISYDAMRIDRTNAGEDRTTVWFTPEVPLPVRIHMKDGDDASLDLVLTQYKGV</sequence>
<dbReference type="AlphaFoldDB" id="A0A1N6NK47"/>
<dbReference type="STRING" id="1604334.SAMN05421546_0288"/>
<dbReference type="InterPro" id="IPR021457">
    <property type="entry name" value="DUF3108"/>
</dbReference>
<protein>
    <recommendedName>
        <fullName evidence="3">DUF3108 domain-containing protein</fullName>
    </recommendedName>
</protein>
<reference evidence="2" key="1">
    <citation type="submission" date="2017-01" db="EMBL/GenBank/DDBJ databases">
        <authorList>
            <person name="Varghese N."/>
            <person name="Submissions S."/>
        </authorList>
    </citation>
    <scope>NUCLEOTIDE SEQUENCE [LARGE SCALE GENOMIC DNA]</scope>
    <source>
        <strain evidence="2">UM1</strain>
    </source>
</reference>
<evidence type="ECO:0008006" key="3">
    <source>
        <dbReference type="Google" id="ProtNLM"/>
    </source>
</evidence>
<name>A0A1N6NK47_9GAMM</name>
<organism evidence="1 2">
    <name type="scientific">Solilutibacter tolerans</name>
    <dbReference type="NCBI Taxonomy" id="1604334"/>
    <lineage>
        <taxon>Bacteria</taxon>
        <taxon>Pseudomonadati</taxon>
        <taxon>Pseudomonadota</taxon>
        <taxon>Gammaproteobacteria</taxon>
        <taxon>Lysobacterales</taxon>
        <taxon>Lysobacteraceae</taxon>
        <taxon>Solilutibacter</taxon>
    </lineage>
</organism>
<gene>
    <name evidence="1" type="ORF">SAMN05421546_0288</name>
</gene>
<dbReference type="Proteomes" id="UP000241788">
    <property type="component" value="Unassembled WGS sequence"/>
</dbReference>
<evidence type="ECO:0000313" key="1">
    <source>
        <dbReference type="EMBL" id="SIP92366.1"/>
    </source>
</evidence>
<evidence type="ECO:0000313" key="2">
    <source>
        <dbReference type="Proteomes" id="UP000241788"/>
    </source>
</evidence>
<dbReference type="Pfam" id="PF11306">
    <property type="entry name" value="DUF3108"/>
    <property type="match status" value="1"/>
</dbReference>
<keyword evidence="2" id="KW-1185">Reference proteome</keyword>